<accession>A0A9Q3HH00</accession>
<dbReference type="Proteomes" id="UP000765509">
    <property type="component" value="Unassembled WGS sequence"/>
</dbReference>
<evidence type="ECO:0000313" key="2">
    <source>
        <dbReference type="EMBL" id="MBW0504866.1"/>
    </source>
</evidence>
<evidence type="ECO:0000256" key="1">
    <source>
        <dbReference type="SAM" id="MobiDB-lite"/>
    </source>
</evidence>
<protein>
    <submittedName>
        <fullName evidence="2">Uncharacterized protein</fullName>
    </submittedName>
</protein>
<gene>
    <name evidence="2" type="ORF">O181_044581</name>
</gene>
<reference evidence="2" key="1">
    <citation type="submission" date="2021-03" db="EMBL/GenBank/DDBJ databases">
        <title>Draft genome sequence of rust myrtle Austropuccinia psidii MF-1, a brazilian biotype.</title>
        <authorList>
            <person name="Quecine M.C."/>
            <person name="Pachon D.M.R."/>
            <person name="Bonatelli M.L."/>
            <person name="Correr F.H."/>
            <person name="Franceschini L.M."/>
            <person name="Leite T.F."/>
            <person name="Margarido G.R.A."/>
            <person name="Almeida C.A."/>
            <person name="Ferrarezi J.A."/>
            <person name="Labate C.A."/>
        </authorList>
    </citation>
    <scope>NUCLEOTIDE SEQUENCE</scope>
    <source>
        <strain evidence="2">MF-1</strain>
    </source>
</reference>
<feature type="region of interest" description="Disordered" evidence="1">
    <location>
        <begin position="1"/>
        <end position="50"/>
    </location>
</feature>
<keyword evidence="3" id="KW-1185">Reference proteome</keyword>
<comment type="caution">
    <text evidence="2">The sequence shown here is derived from an EMBL/GenBank/DDBJ whole genome shotgun (WGS) entry which is preliminary data.</text>
</comment>
<sequence length="87" mass="9515">MSSNAMDGSPSAFHRENSGSSSQNPPREGDSMINTEEEKHESIHTDSTGNQSIFLQELEIFVREDAGVQNAIQEGKEEITLGGEYLS</sequence>
<proteinExistence type="predicted"/>
<dbReference type="AlphaFoldDB" id="A0A9Q3HH00"/>
<dbReference type="EMBL" id="AVOT02018185">
    <property type="protein sequence ID" value="MBW0504866.1"/>
    <property type="molecule type" value="Genomic_DNA"/>
</dbReference>
<evidence type="ECO:0000313" key="3">
    <source>
        <dbReference type="Proteomes" id="UP000765509"/>
    </source>
</evidence>
<name>A0A9Q3HH00_9BASI</name>
<organism evidence="2 3">
    <name type="scientific">Austropuccinia psidii MF-1</name>
    <dbReference type="NCBI Taxonomy" id="1389203"/>
    <lineage>
        <taxon>Eukaryota</taxon>
        <taxon>Fungi</taxon>
        <taxon>Dikarya</taxon>
        <taxon>Basidiomycota</taxon>
        <taxon>Pucciniomycotina</taxon>
        <taxon>Pucciniomycetes</taxon>
        <taxon>Pucciniales</taxon>
        <taxon>Sphaerophragmiaceae</taxon>
        <taxon>Austropuccinia</taxon>
    </lineage>
</organism>